<evidence type="ECO:0000313" key="2">
    <source>
        <dbReference type="EMBL" id="KIC55908.1"/>
    </source>
</evidence>
<dbReference type="Proteomes" id="UP000031166">
    <property type="component" value="Unassembled WGS sequence"/>
</dbReference>
<comment type="caution">
    <text evidence="2">The sequence shown here is derived from an EMBL/GenBank/DDBJ whole genome shotgun (WGS) entry which is preliminary data.</text>
</comment>
<evidence type="ECO:0008006" key="4">
    <source>
        <dbReference type="Google" id="ProtNLM"/>
    </source>
</evidence>
<keyword evidence="1" id="KW-0472">Membrane</keyword>
<organism evidence="2 3">
    <name type="scientific">Brevundimonas nasdae</name>
    <dbReference type="NCBI Taxonomy" id="172043"/>
    <lineage>
        <taxon>Bacteria</taxon>
        <taxon>Pseudomonadati</taxon>
        <taxon>Pseudomonadota</taxon>
        <taxon>Alphaproteobacteria</taxon>
        <taxon>Caulobacterales</taxon>
        <taxon>Caulobacteraceae</taxon>
        <taxon>Brevundimonas</taxon>
    </lineage>
</organism>
<keyword evidence="1" id="KW-0812">Transmembrane</keyword>
<proteinExistence type="predicted"/>
<accession>A0A0B4DNU2</accession>
<name>A0A0B4DNU2_9CAUL</name>
<protein>
    <recommendedName>
        <fullName evidence="4">ABC transporter permease</fullName>
    </recommendedName>
</protein>
<evidence type="ECO:0000313" key="3">
    <source>
        <dbReference type="Proteomes" id="UP000031166"/>
    </source>
</evidence>
<dbReference type="EMBL" id="JWSY01000028">
    <property type="protein sequence ID" value="KIC55908.1"/>
    <property type="molecule type" value="Genomic_DNA"/>
</dbReference>
<sequence>MSVERPFQPARRRSLAARALRTVADPYVQCAVLIVLYFTSILIVPTLTRLHFEALESRDERTVPPALQVVSGAEQTDDRMWRSTP</sequence>
<keyword evidence="1" id="KW-1133">Transmembrane helix</keyword>
<dbReference type="RefSeq" id="WP_039247842.1">
    <property type="nucleotide sequence ID" value="NZ_JWSY01000028.1"/>
</dbReference>
<feature type="transmembrane region" description="Helical" evidence="1">
    <location>
        <begin position="26"/>
        <end position="48"/>
    </location>
</feature>
<gene>
    <name evidence="2" type="ORF">RM53_14465</name>
</gene>
<dbReference type="AlphaFoldDB" id="A0A0B4DNU2"/>
<evidence type="ECO:0000256" key="1">
    <source>
        <dbReference type="SAM" id="Phobius"/>
    </source>
</evidence>
<reference evidence="2 3" key="1">
    <citation type="submission" date="2014-12" db="EMBL/GenBank/DDBJ databases">
        <title>Genome sequencing of Brevundimonas nasdae TPW30.</title>
        <authorList>
            <person name="Tan P.W."/>
            <person name="Chan K.-G."/>
        </authorList>
    </citation>
    <scope>NUCLEOTIDE SEQUENCE [LARGE SCALE GENOMIC DNA]</scope>
    <source>
        <strain evidence="2 3">TPW30</strain>
    </source>
</reference>